<keyword evidence="1" id="KW-1133">Transmembrane helix</keyword>
<keyword evidence="1" id="KW-0472">Membrane</keyword>
<dbReference type="Proteomes" id="UP000887574">
    <property type="component" value="Unplaced"/>
</dbReference>
<reference evidence="3 4" key="1">
    <citation type="submission" date="2022-11" db="UniProtKB">
        <authorList>
            <consortium name="WormBaseParasite"/>
        </authorList>
    </citation>
    <scope>IDENTIFICATION</scope>
</reference>
<evidence type="ECO:0000313" key="3">
    <source>
        <dbReference type="WBParaSite" id="jg11408.1"/>
    </source>
</evidence>
<accession>A0A915CRN0</accession>
<evidence type="ECO:0000313" key="4">
    <source>
        <dbReference type="WBParaSite" id="jg11408.2"/>
    </source>
</evidence>
<sequence>MLLSAATSNTTILMNFQPENTSVLHGLTNTNASIRQLLGLSRDSFHHYTTPIYLKMPSEVPEDHITFMFGILFLISIAVLCTMFILKLTKPKRSQFPLNHIRYGGTTSLLDSYDLIPRRSSLLLFLRSVTCGRVNASNRASGSSIRNSLSIVSSSSLNALPNYRNAVHSTSSTTLSTCSSSAVPPPAYEELENLTSCASISVRSAAGCSERLGLPTPRIVDRNNNCGGR</sequence>
<feature type="transmembrane region" description="Helical" evidence="1">
    <location>
        <begin position="65"/>
        <end position="86"/>
    </location>
</feature>
<keyword evidence="1" id="KW-0812">Transmembrane</keyword>
<dbReference type="WBParaSite" id="jg11408.1">
    <property type="protein sequence ID" value="jg11408.1"/>
    <property type="gene ID" value="jg11408"/>
</dbReference>
<protein>
    <submittedName>
        <fullName evidence="3 4">Uncharacterized protein</fullName>
    </submittedName>
</protein>
<dbReference type="WBParaSite" id="jg11408.2">
    <property type="protein sequence ID" value="jg11408.2"/>
    <property type="gene ID" value="jg11408"/>
</dbReference>
<dbReference type="AlphaFoldDB" id="A0A915CRN0"/>
<organism evidence="2 4">
    <name type="scientific">Ditylenchus dipsaci</name>
    <dbReference type="NCBI Taxonomy" id="166011"/>
    <lineage>
        <taxon>Eukaryota</taxon>
        <taxon>Metazoa</taxon>
        <taxon>Ecdysozoa</taxon>
        <taxon>Nematoda</taxon>
        <taxon>Chromadorea</taxon>
        <taxon>Rhabditida</taxon>
        <taxon>Tylenchina</taxon>
        <taxon>Tylenchomorpha</taxon>
        <taxon>Sphaerularioidea</taxon>
        <taxon>Anguinidae</taxon>
        <taxon>Anguininae</taxon>
        <taxon>Ditylenchus</taxon>
    </lineage>
</organism>
<keyword evidence="2" id="KW-1185">Reference proteome</keyword>
<name>A0A915CRN0_9BILA</name>
<proteinExistence type="predicted"/>
<evidence type="ECO:0000256" key="1">
    <source>
        <dbReference type="SAM" id="Phobius"/>
    </source>
</evidence>
<evidence type="ECO:0000313" key="2">
    <source>
        <dbReference type="Proteomes" id="UP000887574"/>
    </source>
</evidence>